<dbReference type="GO" id="GO:0003677">
    <property type="term" value="F:DNA binding"/>
    <property type="evidence" value="ECO:0007669"/>
    <property type="project" value="InterPro"/>
</dbReference>
<dbReference type="OrthoDB" id="9156202at2"/>
<evidence type="ECO:0000313" key="3">
    <source>
        <dbReference type="EMBL" id="KAB0584222.1"/>
    </source>
</evidence>
<sequence>MQDWKALIDKGAEMCGGQNALARKLGTTSGALASCKAGKRAMPKEQIQELAAILNTDASELWTAQELANMPRRNPFLRAAATAAACLVGGVVLSASLPSDAQASTLDKSSSAGNCLYIMSNKE</sequence>
<dbReference type="SUPFAM" id="SSF47413">
    <property type="entry name" value="lambda repressor-like DNA-binding domains"/>
    <property type="match status" value="1"/>
</dbReference>
<protein>
    <submittedName>
        <fullName evidence="3">Helix-turn-helix domain-containing protein</fullName>
    </submittedName>
</protein>
<dbReference type="CDD" id="cd00093">
    <property type="entry name" value="HTH_XRE"/>
    <property type="match status" value="1"/>
</dbReference>
<comment type="caution">
    <text evidence="3">The sequence shown here is derived from an EMBL/GenBank/DDBJ whole genome shotgun (WGS) entry which is preliminary data.</text>
</comment>
<dbReference type="InterPro" id="IPR010982">
    <property type="entry name" value="Lambda_DNA-bd_dom_sf"/>
</dbReference>
<dbReference type="InterPro" id="IPR001387">
    <property type="entry name" value="Cro/C1-type_HTH"/>
</dbReference>
<keyword evidence="1" id="KW-0472">Membrane</keyword>
<dbReference type="AlphaFoldDB" id="A0A643FG07"/>
<evidence type="ECO:0000256" key="1">
    <source>
        <dbReference type="SAM" id="Phobius"/>
    </source>
</evidence>
<organism evidence="3 4">
    <name type="scientific">Ideonella dechloratans</name>
    <dbReference type="NCBI Taxonomy" id="36863"/>
    <lineage>
        <taxon>Bacteria</taxon>
        <taxon>Pseudomonadati</taxon>
        <taxon>Pseudomonadota</taxon>
        <taxon>Betaproteobacteria</taxon>
        <taxon>Burkholderiales</taxon>
        <taxon>Sphaerotilaceae</taxon>
        <taxon>Ideonella</taxon>
    </lineage>
</organism>
<dbReference type="Gene3D" id="1.10.260.40">
    <property type="entry name" value="lambda repressor-like DNA-binding domains"/>
    <property type="match status" value="1"/>
</dbReference>
<name>A0A643FG07_IDEDE</name>
<dbReference type="EMBL" id="VZPB01000007">
    <property type="protein sequence ID" value="KAB0584222.1"/>
    <property type="molecule type" value="Genomic_DNA"/>
</dbReference>
<accession>A0A643FG07</accession>
<feature type="domain" description="HTH cro/C1-type" evidence="2">
    <location>
        <begin position="18"/>
        <end position="61"/>
    </location>
</feature>
<evidence type="ECO:0000259" key="2">
    <source>
        <dbReference type="PROSITE" id="PS50943"/>
    </source>
</evidence>
<reference evidence="3 4" key="1">
    <citation type="submission" date="2019-09" db="EMBL/GenBank/DDBJ databases">
        <title>Draft genome sequences of 48 bacterial type strains from the CCUG.</title>
        <authorList>
            <person name="Tunovic T."/>
            <person name="Pineiro-Iglesias B."/>
            <person name="Unosson C."/>
            <person name="Inganas E."/>
            <person name="Ohlen M."/>
            <person name="Cardew S."/>
            <person name="Jensie-Markopoulos S."/>
            <person name="Salva-Serra F."/>
            <person name="Jaen-Luchoro D."/>
            <person name="Karlsson R."/>
            <person name="Svensson-Stadler L."/>
            <person name="Chun J."/>
            <person name="Moore E."/>
        </authorList>
    </citation>
    <scope>NUCLEOTIDE SEQUENCE [LARGE SCALE GENOMIC DNA]</scope>
    <source>
        <strain evidence="3 4">CCUG 30977</strain>
    </source>
</reference>
<keyword evidence="1" id="KW-0812">Transmembrane</keyword>
<evidence type="ECO:0000313" key="4">
    <source>
        <dbReference type="Proteomes" id="UP000430120"/>
    </source>
</evidence>
<dbReference type="PROSITE" id="PS50943">
    <property type="entry name" value="HTH_CROC1"/>
    <property type="match status" value="1"/>
</dbReference>
<dbReference type="PROSITE" id="PS51257">
    <property type="entry name" value="PROKAR_LIPOPROTEIN"/>
    <property type="match status" value="1"/>
</dbReference>
<feature type="transmembrane region" description="Helical" evidence="1">
    <location>
        <begin position="76"/>
        <end position="97"/>
    </location>
</feature>
<keyword evidence="4" id="KW-1185">Reference proteome</keyword>
<dbReference type="RefSeq" id="WP_151122931.1">
    <property type="nucleotide sequence ID" value="NZ_CP088081.1"/>
</dbReference>
<gene>
    <name evidence="3" type="ORF">F7Q92_04555</name>
</gene>
<proteinExistence type="predicted"/>
<keyword evidence="1" id="KW-1133">Transmembrane helix</keyword>
<dbReference type="Proteomes" id="UP000430120">
    <property type="component" value="Unassembled WGS sequence"/>
</dbReference>